<dbReference type="AlphaFoldDB" id="A0A0D2NVD0"/>
<dbReference type="SUPFAM" id="SSF52047">
    <property type="entry name" value="RNI-like"/>
    <property type="match status" value="1"/>
</dbReference>
<dbReference type="Proteomes" id="UP000054270">
    <property type="component" value="Unassembled WGS sequence"/>
</dbReference>
<proteinExistence type="predicted"/>
<dbReference type="OMA" id="WHEVIVP"/>
<feature type="chain" id="PRO_5002248017" description="F-box domain-containing protein" evidence="1">
    <location>
        <begin position="31"/>
        <end position="576"/>
    </location>
</feature>
<reference evidence="3" key="1">
    <citation type="submission" date="2014-04" db="EMBL/GenBank/DDBJ databases">
        <title>Evolutionary Origins and Diversification of the Mycorrhizal Mutualists.</title>
        <authorList>
            <consortium name="DOE Joint Genome Institute"/>
            <consortium name="Mycorrhizal Genomics Consortium"/>
            <person name="Kohler A."/>
            <person name="Kuo A."/>
            <person name="Nagy L.G."/>
            <person name="Floudas D."/>
            <person name="Copeland A."/>
            <person name="Barry K.W."/>
            <person name="Cichocki N."/>
            <person name="Veneault-Fourrey C."/>
            <person name="LaButti K."/>
            <person name="Lindquist E.A."/>
            <person name="Lipzen A."/>
            <person name="Lundell T."/>
            <person name="Morin E."/>
            <person name="Murat C."/>
            <person name="Riley R."/>
            <person name="Ohm R."/>
            <person name="Sun H."/>
            <person name="Tunlid A."/>
            <person name="Henrissat B."/>
            <person name="Grigoriev I.V."/>
            <person name="Hibbett D.S."/>
            <person name="Martin F."/>
        </authorList>
    </citation>
    <scope>NUCLEOTIDE SEQUENCE [LARGE SCALE GENOMIC DNA]</scope>
    <source>
        <strain evidence="3">FD-334 SS-4</strain>
    </source>
</reference>
<protein>
    <recommendedName>
        <fullName evidence="4">F-box domain-containing protein</fullName>
    </recommendedName>
</protein>
<dbReference type="InterPro" id="IPR032675">
    <property type="entry name" value="LRR_dom_sf"/>
</dbReference>
<evidence type="ECO:0000256" key="1">
    <source>
        <dbReference type="SAM" id="SignalP"/>
    </source>
</evidence>
<organism evidence="2 3">
    <name type="scientific">Hypholoma sublateritium (strain FD-334 SS-4)</name>
    <dbReference type="NCBI Taxonomy" id="945553"/>
    <lineage>
        <taxon>Eukaryota</taxon>
        <taxon>Fungi</taxon>
        <taxon>Dikarya</taxon>
        <taxon>Basidiomycota</taxon>
        <taxon>Agaricomycotina</taxon>
        <taxon>Agaricomycetes</taxon>
        <taxon>Agaricomycetidae</taxon>
        <taxon>Agaricales</taxon>
        <taxon>Agaricineae</taxon>
        <taxon>Strophariaceae</taxon>
        <taxon>Hypholoma</taxon>
    </lineage>
</organism>
<accession>A0A0D2NVD0</accession>
<dbReference type="EMBL" id="KN817567">
    <property type="protein sequence ID" value="KJA20496.1"/>
    <property type="molecule type" value="Genomic_DNA"/>
</dbReference>
<dbReference type="STRING" id="945553.A0A0D2NVD0"/>
<sequence length="576" mass="65165">MLPMKKGLIFSLRIQTLTLTLISTQPQVQPAIFNSIVCLTPLRPYANTNIHSSSARNMHEALQIHEISNIIFSIVYYDSVGKKATTDILAVALTCCAFQETALDILWHTQVNLVRLVKVLPSIVERSVHPLQGDRDLEMLRKPTDRELSRFFYYSRRIRRIVYSPHGMHKDCQDLMILHKIWNLYMGNTVLIFPNLKQLDFPQGKYAAQFLDIFLATPSISLSVASRNLNATQSSNLYGVFEAHSPGFQELDFGDFDEIKTIRISDNLSSLICRMPDLRGLSCGSELISAEAIQHLANLPDLRKLRVPCSSSDFLQLVGLGSKDTKYFPELRVFELYEENFTFKLSHFIQQIIPLRLQTIGINYNELTSAGALHAFLRALEDGNNHASLRELTLHHRKLDRQRTTYVFSSDIIIDWPIIQPLLSFPNLRALKLDIPCAFELGDAALHHMAKAWPRIYSLSLGFIAGWGTPPQVTLSGILDLLALCPELEHFFIPFDTSVSPPLTIPIEAIRTNITYLQVGNSGIKHVDHMLPVATFLKRLFPKLCGLGGAWLFVTTKNTENAQRSWEEVLALTRSV</sequence>
<dbReference type="Gene3D" id="3.80.10.10">
    <property type="entry name" value="Ribonuclease Inhibitor"/>
    <property type="match status" value="1"/>
</dbReference>
<name>A0A0D2NVD0_HYPSF</name>
<dbReference type="OrthoDB" id="3543113at2759"/>
<gene>
    <name evidence="2" type="ORF">HYPSUDRAFT_815536</name>
</gene>
<keyword evidence="3" id="KW-1185">Reference proteome</keyword>
<evidence type="ECO:0000313" key="3">
    <source>
        <dbReference type="Proteomes" id="UP000054270"/>
    </source>
</evidence>
<keyword evidence="1" id="KW-0732">Signal</keyword>
<evidence type="ECO:0000313" key="2">
    <source>
        <dbReference type="EMBL" id="KJA20496.1"/>
    </source>
</evidence>
<evidence type="ECO:0008006" key="4">
    <source>
        <dbReference type="Google" id="ProtNLM"/>
    </source>
</evidence>
<feature type="signal peptide" evidence="1">
    <location>
        <begin position="1"/>
        <end position="30"/>
    </location>
</feature>